<dbReference type="InterPro" id="IPR013785">
    <property type="entry name" value="Aldolase_TIM"/>
</dbReference>
<evidence type="ECO:0000313" key="8">
    <source>
        <dbReference type="EMBL" id="BDG05575.1"/>
    </source>
</evidence>
<evidence type="ECO:0000256" key="4">
    <source>
        <dbReference type="ARBA" id="ARBA00022723"/>
    </source>
</evidence>
<evidence type="ECO:0000313" key="9">
    <source>
        <dbReference type="Proteomes" id="UP001162891"/>
    </source>
</evidence>
<dbReference type="SFLD" id="SFLDG01386">
    <property type="entry name" value="main_SPASM_domain-containing"/>
    <property type="match status" value="1"/>
</dbReference>
<keyword evidence="6" id="KW-0411">Iron-sulfur</keyword>
<dbReference type="InterPro" id="IPR050377">
    <property type="entry name" value="Radical_SAM_PqqE_MftC-like"/>
</dbReference>
<dbReference type="PANTHER" id="PTHR11228">
    <property type="entry name" value="RADICAL SAM DOMAIN PROTEIN"/>
    <property type="match status" value="1"/>
</dbReference>
<sequence>MECTGRAGLRLPRALSLAVTGLCNLSCRHCLVEAGPRADPHHVPADAIRRIVGEFAALGGEELWLTGGEPLLHPQWLDILSACCRGPSLRTVGVQTNGALLGGAQVGALRALRFEGLRIQVSLDGSAPRTHDRVRGRGSFERTLDGVRRLVAAGLGGHISVAFTEMRHNMDDLPALLALVEALGVRRVVSGTLLAQGRAAKGELAPPTPAQYRALLSRYHADGRFQQLYAEHGEVAAIEWWKGRAEAGPDCCTLGEHPYVTADGTVYPCALCRVDELAVRGAFERPLAATLAEAMPPWSRLLEVKQRRHGSLRPCLECSGRLHCGGGCMGRAHAATGDLMAVEDRCELRKAVYGWREDDGPRAGRDPAAVLRPCARRSHPTR</sequence>
<dbReference type="NCBIfam" id="TIGR04085">
    <property type="entry name" value="rSAM_more_4Fe4S"/>
    <property type="match status" value="1"/>
</dbReference>
<keyword evidence="5" id="KW-0408">Iron</keyword>
<keyword evidence="2" id="KW-0004">4Fe-4S</keyword>
<dbReference type="InterPro" id="IPR023885">
    <property type="entry name" value="4Fe4S-binding_SPASM_dom"/>
</dbReference>
<dbReference type="InterPro" id="IPR058240">
    <property type="entry name" value="rSAM_sf"/>
</dbReference>
<dbReference type="SMART" id="SM00729">
    <property type="entry name" value="Elp3"/>
    <property type="match status" value="1"/>
</dbReference>
<evidence type="ECO:0000256" key="2">
    <source>
        <dbReference type="ARBA" id="ARBA00022485"/>
    </source>
</evidence>
<dbReference type="EMBL" id="AP025591">
    <property type="protein sequence ID" value="BDG05575.1"/>
    <property type="molecule type" value="Genomic_DNA"/>
</dbReference>
<evidence type="ECO:0000256" key="6">
    <source>
        <dbReference type="ARBA" id="ARBA00023014"/>
    </source>
</evidence>
<dbReference type="Proteomes" id="UP001162891">
    <property type="component" value="Chromosome"/>
</dbReference>
<dbReference type="SFLD" id="SFLDS00029">
    <property type="entry name" value="Radical_SAM"/>
    <property type="match status" value="1"/>
</dbReference>
<protein>
    <submittedName>
        <fullName evidence="8">Radical SAM protein</fullName>
    </submittedName>
</protein>
<dbReference type="SFLD" id="SFLDG01067">
    <property type="entry name" value="SPASM/twitch_domain_containing"/>
    <property type="match status" value="1"/>
</dbReference>
<evidence type="ECO:0000256" key="1">
    <source>
        <dbReference type="ARBA" id="ARBA00001966"/>
    </source>
</evidence>
<dbReference type="CDD" id="cd01335">
    <property type="entry name" value="Radical_SAM"/>
    <property type="match status" value="1"/>
</dbReference>
<accession>A0ABM7X197</accession>
<gene>
    <name evidence="8" type="ORF">AMOR_45710</name>
</gene>
<name>A0ABM7X197_9BACT</name>
<keyword evidence="4" id="KW-0479">Metal-binding</keyword>
<evidence type="ECO:0000259" key="7">
    <source>
        <dbReference type="PROSITE" id="PS51918"/>
    </source>
</evidence>
<dbReference type="PIRSF" id="PIRSF037420">
    <property type="entry name" value="PQQ_syn_pqqE"/>
    <property type="match status" value="1"/>
</dbReference>
<dbReference type="PANTHER" id="PTHR11228:SF7">
    <property type="entry name" value="PQQA PEPTIDE CYCLASE"/>
    <property type="match status" value="1"/>
</dbReference>
<reference evidence="9" key="1">
    <citation type="journal article" date="2022" name="Int. J. Syst. Evol. Microbiol.">
        <title>Anaeromyxobacter oryzae sp. nov., Anaeromyxobacter diazotrophicus sp. nov. and Anaeromyxobacter paludicola sp. nov., isolated from paddy soils.</title>
        <authorList>
            <person name="Itoh H."/>
            <person name="Xu Z."/>
            <person name="Mise K."/>
            <person name="Masuda Y."/>
            <person name="Ushijima N."/>
            <person name="Hayakawa C."/>
            <person name="Shiratori Y."/>
            <person name="Senoo K."/>
        </authorList>
    </citation>
    <scope>NUCLEOTIDE SEQUENCE [LARGE SCALE GENOMIC DNA]</scope>
    <source>
        <strain evidence="9">Red232</strain>
    </source>
</reference>
<dbReference type="InterPro" id="IPR007197">
    <property type="entry name" value="rSAM"/>
</dbReference>
<keyword evidence="9" id="KW-1185">Reference proteome</keyword>
<organism evidence="8 9">
    <name type="scientific">Anaeromyxobacter oryzae</name>
    <dbReference type="NCBI Taxonomy" id="2918170"/>
    <lineage>
        <taxon>Bacteria</taxon>
        <taxon>Pseudomonadati</taxon>
        <taxon>Myxococcota</taxon>
        <taxon>Myxococcia</taxon>
        <taxon>Myxococcales</taxon>
        <taxon>Cystobacterineae</taxon>
        <taxon>Anaeromyxobacteraceae</taxon>
        <taxon>Anaeromyxobacter</taxon>
    </lineage>
</organism>
<dbReference type="InterPro" id="IPR006638">
    <property type="entry name" value="Elp3/MiaA/NifB-like_rSAM"/>
</dbReference>
<proteinExistence type="predicted"/>
<evidence type="ECO:0000256" key="5">
    <source>
        <dbReference type="ARBA" id="ARBA00023004"/>
    </source>
</evidence>
<keyword evidence="3" id="KW-0949">S-adenosyl-L-methionine</keyword>
<evidence type="ECO:0000256" key="3">
    <source>
        <dbReference type="ARBA" id="ARBA00022691"/>
    </source>
</evidence>
<dbReference type="SUPFAM" id="SSF102114">
    <property type="entry name" value="Radical SAM enzymes"/>
    <property type="match status" value="1"/>
</dbReference>
<dbReference type="Gene3D" id="3.20.20.70">
    <property type="entry name" value="Aldolase class I"/>
    <property type="match status" value="1"/>
</dbReference>
<dbReference type="InterPro" id="IPR017200">
    <property type="entry name" value="PqqE-like"/>
</dbReference>
<dbReference type="PROSITE" id="PS51918">
    <property type="entry name" value="RADICAL_SAM"/>
    <property type="match status" value="1"/>
</dbReference>
<comment type="cofactor">
    <cofactor evidence="1">
        <name>[4Fe-4S] cluster</name>
        <dbReference type="ChEBI" id="CHEBI:49883"/>
    </cofactor>
</comment>
<dbReference type="Pfam" id="PF04055">
    <property type="entry name" value="Radical_SAM"/>
    <property type="match status" value="1"/>
</dbReference>
<feature type="domain" description="Radical SAM core" evidence="7">
    <location>
        <begin position="7"/>
        <end position="239"/>
    </location>
</feature>